<evidence type="ECO:0000313" key="2">
    <source>
        <dbReference type="Proteomes" id="UP000019197"/>
    </source>
</evidence>
<name>W1J9R8_9GAMM</name>
<comment type="caution">
    <text evidence="1">The sequence shown here is derived from an EMBL/GenBank/DDBJ whole genome shotgun (WGS) entry which is preliminary data.</text>
</comment>
<dbReference type="EMBL" id="CBXE010000213">
    <property type="protein sequence ID" value="CDL86250.1"/>
    <property type="molecule type" value="Genomic_DNA"/>
</dbReference>
<accession>W1J9R8</accession>
<gene>
    <name evidence="1" type="ORF">XCR1_2900002</name>
</gene>
<sequence length="420" mass="47667">MQNNILIDENSISIYFETDVFQILDYDSLPPDGECIKAIALIRDKEGKPLPNIPVTILEKEYAYFDQVNIYHADKSTPVEIKNITADLRSFSVASDDNGKLVFYIYPKKSTPLIFQVDSMVMNKTDRISSKNKVYIIDNNNKDLGLPSPDIIGDDGKLWVDPTSNFFTLIVKDYPGARRNDTILFFVNNKYIKESFFVEDVNKLGNSAIRFLYNILRKNELSHFSYTVVDQTGMARSSYPQSIIYPGGGYNQPISGIKRTYDHCIVYNSAGYNSDNNIIRNSIHEKDIAHRCSNPHHEGLFIKIIGTSDYRDKTKVPFGAEITLNLYVNDYPNTIYQSKSKLMPTKPDSYGDVTASLLFGVPLKYVGHINSGRIHVDFQVNYYGDISYGNIWQANIYTMRPGGELSGDACPDGKTWSDIW</sequence>
<protein>
    <submittedName>
        <fullName evidence="1">Uncharacterized protein</fullName>
    </submittedName>
</protein>
<dbReference type="AlphaFoldDB" id="W1J9R8"/>
<dbReference type="OrthoDB" id="6438594at2"/>
<organism evidence="1 2">
    <name type="scientific">Xenorhabdus cabanillasii JM26</name>
    <dbReference type="NCBI Taxonomy" id="1427517"/>
    <lineage>
        <taxon>Bacteria</taxon>
        <taxon>Pseudomonadati</taxon>
        <taxon>Pseudomonadota</taxon>
        <taxon>Gammaproteobacteria</taxon>
        <taxon>Enterobacterales</taxon>
        <taxon>Morganellaceae</taxon>
        <taxon>Xenorhabdus</taxon>
    </lineage>
</organism>
<proteinExistence type="predicted"/>
<evidence type="ECO:0000313" key="1">
    <source>
        <dbReference type="EMBL" id="CDL86250.1"/>
    </source>
</evidence>
<dbReference type="RefSeq" id="WP_038265584.1">
    <property type="nucleotide sequence ID" value="NZ_CAWLVK010000213.1"/>
</dbReference>
<dbReference type="Proteomes" id="UP000019197">
    <property type="component" value="Unassembled WGS sequence"/>
</dbReference>
<reference evidence="1 2" key="1">
    <citation type="submission" date="2013-11" db="EMBL/GenBank/DDBJ databases">
        <title>Draft genome sequence and annotation of the entomopathogenic bacterium, Xenorhabdus cabanillasi strain JM26.</title>
        <authorList>
            <person name="Gualtieri M."/>
            <person name="Ogier J.C."/>
            <person name="Pages S."/>
            <person name="Givaudan A."/>
            <person name="Gaudriault S."/>
        </authorList>
    </citation>
    <scope>NUCLEOTIDE SEQUENCE [LARGE SCALE GENOMIC DNA]</scope>
    <source>
        <strain evidence="1 2">JM26</strain>
    </source>
</reference>